<proteinExistence type="predicted"/>
<comment type="catalytic activity">
    <reaction evidence="1">
        <text>ATP + protein L-histidine = ADP + protein N-phospho-L-histidine.</text>
        <dbReference type="EC" id="2.7.13.3"/>
    </reaction>
</comment>
<evidence type="ECO:0000256" key="2">
    <source>
        <dbReference type="ARBA" id="ARBA00012438"/>
    </source>
</evidence>
<evidence type="ECO:0000313" key="5">
    <source>
        <dbReference type="EMBL" id="QNJ98636.1"/>
    </source>
</evidence>
<dbReference type="Gene3D" id="3.30.565.10">
    <property type="entry name" value="Histidine kinase-like ATPase, C-terminal domain"/>
    <property type="match status" value="1"/>
</dbReference>
<dbReference type="InterPro" id="IPR036097">
    <property type="entry name" value="HisK_dim/P_sf"/>
</dbReference>
<evidence type="ECO:0000259" key="4">
    <source>
        <dbReference type="PROSITE" id="PS50109"/>
    </source>
</evidence>
<evidence type="ECO:0000256" key="3">
    <source>
        <dbReference type="ARBA" id="ARBA00022553"/>
    </source>
</evidence>
<dbReference type="RefSeq" id="WP_186988445.1">
    <property type="nucleotide sequence ID" value="NZ_CP052909.1"/>
</dbReference>
<dbReference type="PANTHER" id="PTHR43102:SF2">
    <property type="entry name" value="GAF DOMAIN-CONTAINING PROTEIN"/>
    <property type="match status" value="1"/>
</dbReference>
<gene>
    <name evidence="5" type="ORF">ALE3EI_2089</name>
</gene>
<evidence type="ECO:0000256" key="1">
    <source>
        <dbReference type="ARBA" id="ARBA00000085"/>
    </source>
</evidence>
<keyword evidence="3" id="KW-0597">Phosphoprotein</keyword>
<dbReference type="SMART" id="SM00065">
    <property type="entry name" value="GAF"/>
    <property type="match status" value="1"/>
</dbReference>
<dbReference type="EC" id="2.7.13.3" evidence="2"/>
<reference evidence="5 6" key="1">
    <citation type="submission" date="2020-04" db="EMBL/GenBank/DDBJ databases">
        <title>Genome sequence of Altibacter aquimarinus strain ALE3EI.</title>
        <authorList>
            <person name="Oh H.-M."/>
            <person name="Jang D."/>
        </authorList>
    </citation>
    <scope>NUCLEOTIDE SEQUENCE [LARGE SCALE GENOMIC DNA]</scope>
    <source>
        <strain evidence="5 6">ALE3EI</strain>
    </source>
</reference>
<dbReference type="SUPFAM" id="SSF55781">
    <property type="entry name" value="GAF domain-like"/>
    <property type="match status" value="1"/>
</dbReference>
<dbReference type="InterPro" id="IPR029016">
    <property type="entry name" value="GAF-like_dom_sf"/>
</dbReference>
<accession>A0A7G8PWC0</accession>
<dbReference type="InterPro" id="IPR005467">
    <property type="entry name" value="His_kinase_dom"/>
</dbReference>
<dbReference type="PANTHER" id="PTHR43102">
    <property type="entry name" value="SLR1143 PROTEIN"/>
    <property type="match status" value="1"/>
</dbReference>
<protein>
    <recommendedName>
        <fullName evidence="2">histidine kinase</fullName>
        <ecNumber evidence="2">2.7.13.3</ecNumber>
    </recommendedName>
</protein>
<dbReference type="InterPro" id="IPR003661">
    <property type="entry name" value="HisK_dim/P_dom"/>
</dbReference>
<dbReference type="InterPro" id="IPR003018">
    <property type="entry name" value="GAF"/>
</dbReference>
<dbReference type="PROSITE" id="PS50109">
    <property type="entry name" value="HIS_KIN"/>
    <property type="match status" value="1"/>
</dbReference>
<feature type="domain" description="Histidine kinase" evidence="4">
    <location>
        <begin position="187"/>
        <end position="398"/>
    </location>
</feature>
<dbReference type="Pfam" id="PF00512">
    <property type="entry name" value="HisKA"/>
    <property type="match status" value="1"/>
</dbReference>
<dbReference type="Gene3D" id="3.30.450.40">
    <property type="match status" value="1"/>
</dbReference>
<dbReference type="GO" id="GO:0000155">
    <property type="term" value="F:phosphorelay sensor kinase activity"/>
    <property type="evidence" value="ECO:0007669"/>
    <property type="project" value="InterPro"/>
</dbReference>
<dbReference type="SMART" id="SM00387">
    <property type="entry name" value="HATPase_c"/>
    <property type="match status" value="1"/>
</dbReference>
<name>A0A7G8PWC0_9FLAO</name>
<dbReference type="InterPro" id="IPR003594">
    <property type="entry name" value="HATPase_dom"/>
</dbReference>
<dbReference type="Pfam" id="PF02518">
    <property type="entry name" value="HATPase_c"/>
    <property type="match status" value="1"/>
</dbReference>
<dbReference type="InterPro" id="IPR036890">
    <property type="entry name" value="HATPase_C_sf"/>
</dbReference>
<keyword evidence="6" id="KW-1185">Reference proteome</keyword>
<dbReference type="Proteomes" id="UP000515514">
    <property type="component" value="Chromosome"/>
</dbReference>
<dbReference type="InterPro" id="IPR004358">
    <property type="entry name" value="Sig_transdc_His_kin-like_C"/>
</dbReference>
<dbReference type="PRINTS" id="PR00344">
    <property type="entry name" value="BCTRLSENSOR"/>
</dbReference>
<dbReference type="SUPFAM" id="SSF55874">
    <property type="entry name" value="ATPase domain of HSP90 chaperone/DNA topoisomerase II/histidine kinase"/>
    <property type="match status" value="1"/>
</dbReference>
<dbReference type="Pfam" id="PF01590">
    <property type="entry name" value="GAF"/>
    <property type="match status" value="1"/>
</dbReference>
<dbReference type="KEGG" id="alti:ALE3EI_2089"/>
<dbReference type="Gene3D" id="1.10.287.130">
    <property type="match status" value="1"/>
</dbReference>
<organism evidence="5 6">
    <name type="scientific">Constantimarinum furrinae</name>
    <dbReference type="NCBI Taxonomy" id="2562285"/>
    <lineage>
        <taxon>Bacteria</taxon>
        <taxon>Pseudomonadati</taxon>
        <taxon>Bacteroidota</taxon>
        <taxon>Flavobacteriia</taxon>
        <taxon>Flavobacteriales</taxon>
        <taxon>Flavobacteriaceae</taxon>
        <taxon>Altibacter/Constantimarinum group</taxon>
        <taxon>Constantimarinum</taxon>
    </lineage>
</organism>
<keyword evidence="5" id="KW-0418">Kinase</keyword>
<keyword evidence="5" id="KW-0808">Transferase</keyword>
<evidence type="ECO:0000313" key="6">
    <source>
        <dbReference type="Proteomes" id="UP000515514"/>
    </source>
</evidence>
<dbReference type="SUPFAM" id="SSF47384">
    <property type="entry name" value="Homodimeric domain of signal transducing histidine kinase"/>
    <property type="match status" value="1"/>
</dbReference>
<dbReference type="CDD" id="cd00082">
    <property type="entry name" value="HisKA"/>
    <property type="match status" value="1"/>
</dbReference>
<sequence>MISPNLPHNEVRRLAEVKKYKLLDTPPEEDYDNITTLLATICDTPIALITLLDKDRNYLKSRYGVTISESPRELSFCGHAIYEDTDLFIVEDARKDIRFKDNPLIKEHGTVFYAGAPLINSNGYALGSLCIYDVKPRVLSTIQKNALLLLSKQVIKLFELHRTNDSLHEMQEQMAMRNRNLNSFANVVSHDLKSPLANITMLSRLIRDENKENLNQEALSNFDLIEESSETLKNYINGILKFYKSEELLEEQNEDVSIYEICSEVKEMLILNDKEFSFPKYGMLLNVNKPAVTQIILNLVDNAFKYNDIEKLHVDVSFSEDEDFYTISIEDNGIGIEKSVQEEIFDMFKTTGIKDKDGNFGTGIGLATVQQLVKKLGGRIRVNSDLGKGSCFTFSIKK</sequence>
<dbReference type="EMBL" id="CP052909">
    <property type="protein sequence ID" value="QNJ98636.1"/>
    <property type="molecule type" value="Genomic_DNA"/>
</dbReference>
<dbReference type="AlphaFoldDB" id="A0A7G8PWC0"/>
<dbReference type="SMART" id="SM00388">
    <property type="entry name" value="HisKA"/>
    <property type="match status" value="1"/>
</dbReference>